<comment type="caution">
    <text evidence="2">The sequence shown here is derived from an EMBL/GenBank/DDBJ whole genome shotgun (WGS) entry which is preliminary data.</text>
</comment>
<dbReference type="Proteomes" id="UP001152484">
    <property type="component" value="Unassembled WGS sequence"/>
</dbReference>
<evidence type="ECO:0000256" key="1">
    <source>
        <dbReference type="SAM" id="MobiDB-lite"/>
    </source>
</evidence>
<evidence type="ECO:0000313" key="3">
    <source>
        <dbReference type="Proteomes" id="UP001152484"/>
    </source>
</evidence>
<sequence>MTPLEQLEADFARVKQWRKWKLTKIRDQAETLPYFIIEEEFALKWIGTEDLAVATTLYKIYQVYTAKRKELTAKDTIEDSSDDDLDDDDADNAPKGPPSSRGKQIVYSSSSSDKETRRVMEKSRLETQRGGESSKAPQEQLAATLPQGTQLMDLNMEPHQEEIPKHQATTSEHVKNQILTDGAEDTPTLAEVFINERRATIKFVSNAELRLHKRLIKM</sequence>
<protein>
    <submittedName>
        <fullName evidence="2">Uncharacterized protein</fullName>
    </submittedName>
</protein>
<evidence type="ECO:0000313" key="2">
    <source>
        <dbReference type="EMBL" id="CAH9074162.1"/>
    </source>
</evidence>
<feature type="compositionally biased region" description="Basic and acidic residues" evidence="1">
    <location>
        <begin position="112"/>
        <end position="129"/>
    </location>
</feature>
<keyword evidence="3" id="KW-1185">Reference proteome</keyword>
<reference evidence="2" key="1">
    <citation type="submission" date="2022-07" db="EMBL/GenBank/DDBJ databases">
        <authorList>
            <person name="Macas J."/>
            <person name="Novak P."/>
            <person name="Neumann P."/>
        </authorList>
    </citation>
    <scope>NUCLEOTIDE SEQUENCE</scope>
</reference>
<feature type="compositionally biased region" description="Acidic residues" evidence="1">
    <location>
        <begin position="78"/>
        <end position="91"/>
    </location>
</feature>
<name>A0A9P1E2H8_CUSEU</name>
<organism evidence="2 3">
    <name type="scientific">Cuscuta europaea</name>
    <name type="common">European dodder</name>
    <dbReference type="NCBI Taxonomy" id="41803"/>
    <lineage>
        <taxon>Eukaryota</taxon>
        <taxon>Viridiplantae</taxon>
        <taxon>Streptophyta</taxon>
        <taxon>Embryophyta</taxon>
        <taxon>Tracheophyta</taxon>
        <taxon>Spermatophyta</taxon>
        <taxon>Magnoliopsida</taxon>
        <taxon>eudicotyledons</taxon>
        <taxon>Gunneridae</taxon>
        <taxon>Pentapetalae</taxon>
        <taxon>asterids</taxon>
        <taxon>lamiids</taxon>
        <taxon>Solanales</taxon>
        <taxon>Convolvulaceae</taxon>
        <taxon>Cuscuteae</taxon>
        <taxon>Cuscuta</taxon>
        <taxon>Cuscuta subgen. Cuscuta</taxon>
    </lineage>
</organism>
<feature type="region of interest" description="Disordered" evidence="1">
    <location>
        <begin position="77"/>
        <end position="140"/>
    </location>
</feature>
<proteinExistence type="predicted"/>
<accession>A0A9P1E2H8</accession>
<dbReference type="AlphaFoldDB" id="A0A9P1E2H8"/>
<dbReference type="EMBL" id="CAMAPE010000009">
    <property type="protein sequence ID" value="CAH9074162.1"/>
    <property type="molecule type" value="Genomic_DNA"/>
</dbReference>
<gene>
    <name evidence="2" type="ORF">CEURO_LOCUS5039</name>
</gene>
<dbReference type="OrthoDB" id="1329028at2759"/>